<protein>
    <submittedName>
        <fullName evidence="2">Uncharacterized protein</fullName>
    </submittedName>
</protein>
<keyword evidence="1" id="KW-0812">Transmembrane</keyword>
<accession>A0A382AQJ3</accession>
<keyword evidence="1" id="KW-1133">Transmembrane helix</keyword>
<dbReference type="EMBL" id="UINC01026423">
    <property type="protein sequence ID" value="SVB03840.1"/>
    <property type="molecule type" value="Genomic_DNA"/>
</dbReference>
<evidence type="ECO:0000313" key="2">
    <source>
        <dbReference type="EMBL" id="SVB03840.1"/>
    </source>
</evidence>
<feature type="transmembrane region" description="Helical" evidence="1">
    <location>
        <begin position="20"/>
        <end position="45"/>
    </location>
</feature>
<proteinExistence type="predicted"/>
<evidence type="ECO:0000256" key="1">
    <source>
        <dbReference type="SAM" id="Phobius"/>
    </source>
</evidence>
<keyword evidence="1" id="KW-0472">Membrane</keyword>
<dbReference type="AlphaFoldDB" id="A0A382AQJ3"/>
<sequence length="56" mass="6556">MYLAKILADAWQKMQDSVSYLIFLIILFLTSSSTFILSPHFLFFIDAKFFEVFLSP</sequence>
<gene>
    <name evidence="2" type="ORF">METZ01_LOCUS156694</name>
</gene>
<reference evidence="2" key="1">
    <citation type="submission" date="2018-05" db="EMBL/GenBank/DDBJ databases">
        <authorList>
            <person name="Lanie J.A."/>
            <person name="Ng W.-L."/>
            <person name="Kazmierczak K.M."/>
            <person name="Andrzejewski T.M."/>
            <person name="Davidsen T.M."/>
            <person name="Wayne K.J."/>
            <person name="Tettelin H."/>
            <person name="Glass J.I."/>
            <person name="Rusch D."/>
            <person name="Podicherti R."/>
            <person name="Tsui H.-C.T."/>
            <person name="Winkler M.E."/>
        </authorList>
    </citation>
    <scope>NUCLEOTIDE SEQUENCE</scope>
</reference>
<name>A0A382AQJ3_9ZZZZ</name>
<organism evidence="2">
    <name type="scientific">marine metagenome</name>
    <dbReference type="NCBI Taxonomy" id="408172"/>
    <lineage>
        <taxon>unclassified sequences</taxon>
        <taxon>metagenomes</taxon>
        <taxon>ecological metagenomes</taxon>
    </lineage>
</organism>